<evidence type="ECO:0000313" key="1">
    <source>
        <dbReference type="EMBL" id="MCB5177932.1"/>
    </source>
</evidence>
<keyword evidence="2" id="KW-1185">Reference proteome</keyword>
<comment type="caution">
    <text evidence="1">The sequence shown here is derived from an EMBL/GenBank/DDBJ whole genome shotgun (WGS) entry which is preliminary data.</text>
</comment>
<accession>A0ABS8B012</accession>
<evidence type="ECO:0000313" key="2">
    <source>
        <dbReference type="Proteomes" id="UP001199054"/>
    </source>
</evidence>
<dbReference type="EMBL" id="JAJAUY010000002">
    <property type="protein sequence ID" value="MCB5177932.1"/>
    <property type="molecule type" value="Genomic_DNA"/>
</dbReference>
<name>A0ABS8B012_9ACTN</name>
<sequence>MTDPDVWQAVTQQADAWAALPVVQEFARQLPRNSPGRTGGVAGRLQHLQAAGADIAGTPMRLTRETRMFESVPHLGPDTPVDPNQWNAWLQAAARIESAHRTTIAWLRSRMPGYPQLPAPQLAPGTALTTTEYTRRLTWQPGERAAGLQMQNLPPHATLPLQAASSQVRALGESARALATALQASQPWQQLAAARQALDEKSRKELTQTRARLRQRLSDAAVDAHEPNRVLLRHHYRCTVLDEEIEKLTGPAREFAHAFDAADQLVELAASDVFGQLALYGNPLLLQNVTDIDLDPGTPRKVHFSVNDDYWLSTGELIQIDDPLLADTCRLIATTVSFGSGSALAVRLTAQVLPGTSSLWQATPPG</sequence>
<reference evidence="1 2" key="1">
    <citation type="submission" date="2021-10" db="EMBL/GenBank/DDBJ databases">
        <title>Streptomyces sp. strain SMC 277, a novel streptomycete isolated from soil.</title>
        <authorList>
            <person name="Chanama M."/>
        </authorList>
    </citation>
    <scope>NUCLEOTIDE SEQUENCE [LARGE SCALE GENOMIC DNA]</scope>
    <source>
        <strain evidence="1 2">SMC 277</strain>
    </source>
</reference>
<dbReference type="RefSeq" id="WP_226724336.1">
    <property type="nucleotide sequence ID" value="NZ_JAJAUY010000002.1"/>
</dbReference>
<organism evidence="1 2">
    <name type="scientific">Streptomyces antimicrobicus</name>
    <dbReference type="NCBI Taxonomy" id="2883108"/>
    <lineage>
        <taxon>Bacteria</taxon>
        <taxon>Bacillati</taxon>
        <taxon>Actinomycetota</taxon>
        <taxon>Actinomycetes</taxon>
        <taxon>Kitasatosporales</taxon>
        <taxon>Streptomycetaceae</taxon>
        <taxon>Streptomyces</taxon>
    </lineage>
</organism>
<dbReference type="Proteomes" id="UP001199054">
    <property type="component" value="Unassembled WGS sequence"/>
</dbReference>
<protein>
    <submittedName>
        <fullName evidence="1">Uncharacterized protein</fullName>
    </submittedName>
</protein>
<proteinExistence type="predicted"/>
<gene>
    <name evidence="1" type="ORF">LG632_00795</name>
</gene>